<accession>A0A964E5Y0</accession>
<name>A0A964E5Y0_9PROT</name>
<sequence length="85" mass="9315">MIRCVRLRAGGDRNSVLDEDISALAEPERGDIIGKSTAARNIALRETASGGSFKWHQVPEPCYFTTLSATLEFETESGAIFVDRL</sequence>
<evidence type="ECO:0000313" key="1">
    <source>
        <dbReference type="EMBL" id="MCB8883019.1"/>
    </source>
</evidence>
<proteinExistence type="predicted"/>
<dbReference type="RefSeq" id="WP_227309676.1">
    <property type="nucleotide sequence ID" value="NZ_JAESVA010000010.1"/>
</dbReference>
<organism evidence="1 2">
    <name type="scientific">Acidisoma cellulosilyticum</name>
    <dbReference type="NCBI Taxonomy" id="2802395"/>
    <lineage>
        <taxon>Bacteria</taxon>
        <taxon>Pseudomonadati</taxon>
        <taxon>Pseudomonadota</taxon>
        <taxon>Alphaproteobacteria</taxon>
        <taxon>Acetobacterales</taxon>
        <taxon>Acidocellaceae</taxon>
        <taxon>Acidisoma</taxon>
    </lineage>
</organism>
<protein>
    <submittedName>
        <fullName evidence="1">Uncharacterized protein</fullName>
    </submittedName>
</protein>
<dbReference type="Proteomes" id="UP000721844">
    <property type="component" value="Unassembled WGS sequence"/>
</dbReference>
<evidence type="ECO:0000313" key="2">
    <source>
        <dbReference type="Proteomes" id="UP000721844"/>
    </source>
</evidence>
<dbReference type="AlphaFoldDB" id="A0A964E5Y0"/>
<comment type="caution">
    <text evidence="1">The sequence shown here is derived from an EMBL/GenBank/DDBJ whole genome shotgun (WGS) entry which is preliminary data.</text>
</comment>
<dbReference type="EMBL" id="JAESVA010000010">
    <property type="protein sequence ID" value="MCB8883019.1"/>
    <property type="molecule type" value="Genomic_DNA"/>
</dbReference>
<reference evidence="1 2" key="1">
    <citation type="journal article" date="2021" name="Microorganisms">
        <title>Acidisoma silvae sp. nov. and Acidisomacellulosilytica sp. nov., Two Acidophilic Bacteria Isolated from Decaying Wood, Hydrolyzing Cellulose and Producing Poly-3-hydroxybutyrate.</title>
        <authorList>
            <person name="Mieszkin S."/>
            <person name="Pouder E."/>
            <person name="Uroz S."/>
            <person name="Simon-Colin C."/>
            <person name="Alain K."/>
        </authorList>
    </citation>
    <scope>NUCLEOTIDE SEQUENCE [LARGE SCALE GENOMIC DNA]</scope>
    <source>
        <strain evidence="1 2">HW T5.17</strain>
    </source>
</reference>
<keyword evidence="2" id="KW-1185">Reference proteome</keyword>
<gene>
    <name evidence="1" type="ORF">ACELLULO517_22415</name>
</gene>